<evidence type="ECO:0000313" key="2">
    <source>
        <dbReference type="EMBL" id="CAE7430976.1"/>
    </source>
</evidence>
<evidence type="ECO:0000313" key="3">
    <source>
        <dbReference type="Proteomes" id="UP000601435"/>
    </source>
</evidence>
<dbReference type="Pfam" id="PF13812">
    <property type="entry name" value="PPR_3"/>
    <property type="match status" value="1"/>
</dbReference>
<dbReference type="PANTHER" id="PTHR47447">
    <property type="entry name" value="OS03G0856100 PROTEIN"/>
    <property type="match status" value="1"/>
</dbReference>
<dbReference type="Proteomes" id="UP000601435">
    <property type="component" value="Unassembled WGS sequence"/>
</dbReference>
<dbReference type="EMBL" id="CAJNJA010018772">
    <property type="protein sequence ID" value="CAE7430976.1"/>
    <property type="molecule type" value="Genomic_DNA"/>
</dbReference>
<dbReference type="AlphaFoldDB" id="A0A812RDX1"/>
<protein>
    <recommendedName>
        <fullName evidence="4">Pentatricopeptide repeat-containing protein, chloroplastic</fullName>
    </recommendedName>
</protein>
<keyword evidence="1" id="KW-0677">Repeat</keyword>
<comment type="caution">
    <text evidence="2">The sequence shown here is derived from an EMBL/GenBank/DDBJ whole genome shotgun (WGS) entry which is preliminary data.</text>
</comment>
<dbReference type="Gene3D" id="1.25.40.10">
    <property type="entry name" value="Tetratricopeptide repeat domain"/>
    <property type="match status" value="2"/>
</dbReference>
<evidence type="ECO:0000256" key="1">
    <source>
        <dbReference type="ARBA" id="ARBA00022737"/>
    </source>
</evidence>
<reference evidence="2" key="1">
    <citation type="submission" date="2021-02" db="EMBL/GenBank/DDBJ databases">
        <authorList>
            <person name="Dougan E. K."/>
            <person name="Rhodes N."/>
            <person name="Thang M."/>
            <person name="Chan C."/>
        </authorList>
    </citation>
    <scope>NUCLEOTIDE SEQUENCE</scope>
</reference>
<name>A0A812RDX1_9DINO</name>
<dbReference type="OrthoDB" id="185373at2759"/>
<dbReference type="InterPro" id="IPR002885">
    <property type="entry name" value="PPR_rpt"/>
</dbReference>
<dbReference type="InterPro" id="IPR011990">
    <property type="entry name" value="TPR-like_helical_dom_sf"/>
</dbReference>
<accession>A0A812RDX1</accession>
<organism evidence="2 3">
    <name type="scientific">Symbiodinium necroappetens</name>
    <dbReference type="NCBI Taxonomy" id="1628268"/>
    <lineage>
        <taxon>Eukaryota</taxon>
        <taxon>Sar</taxon>
        <taxon>Alveolata</taxon>
        <taxon>Dinophyceae</taxon>
        <taxon>Suessiales</taxon>
        <taxon>Symbiodiniaceae</taxon>
        <taxon>Symbiodinium</taxon>
    </lineage>
</organism>
<sequence>MLAADRLRPDAVTDSTAASALAKAARWEQAVQVAGRLPSLRLAPSPVVHGAAIAACEKGWQWRTALALSAELRAAGVGFVPAALAAQNGTVSACEKAQLWEMALGLFADMKRGKLQPSAVTYNSILSACGTNSLELSVAVANEMEKSQIVLDVVSYTALIAATGRSAVPSGITMALGFLEQMQSKQVHPETLTFNAALHACQSALHWAAALEIFSRVRRGRGPARLDSVSCAALLDSLAWAGSFGRLQAILPVVRRENLKSVILEPQSAELQLLAGSMKPDLLALAARSATLSLSFWGQSPSWVEWGLVLVLLRRTVLGGVPSRKAKTGKMSLLRQLEELMAERRQSSEDRLLDAAFSHPFGLGPILANLTLEALDFSQMSREPRRPAMPSTRSTGEPLARQLWAEIDLALDLRSTSLRDRQLVGYGGSAVCTVNSDTSRRTKRSQMSRFGVLRQKDRCIGGDASGSKGQDGSDELSEDLLPFLRLLVDDAAWQHCSYRLILPMLYF</sequence>
<dbReference type="PANTHER" id="PTHR47447:SF17">
    <property type="entry name" value="OS12G0638900 PROTEIN"/>
    <property type="match status" value="1"/>
</dbReference>
<keyword evidence="3" id="KW-1185">Reference proteome</keyword>
<dbReference type="Pfam" id="PF13041">
    <property type="entry name" value="PPR_2"/>
    <property type="match status" value="1"/>
</dbReference>
<proteinExistence type="predicted"/>
<evidence type="ECO:0008006" key="4">
    <source>
        <dbReference type="Google" id="ProtNLM"/>
    </source>
</evidence>
<gene>
    <name evidence="2" type="ORF">SNEC2469_LOCUS11834</name>
</gene>